<evidence type="ECO:0000256" key="1">
    <source>
        <dbReference type="SAM" id="Phobius"/>
    </source>
</evidence>
<comment type="caution">
    <text evidence="2">The sequence shown here is derived from an EMBL/GenBank/DDBJ whole genome shotgun (WGS) entry which is preliminary data.</text>
</comment>
<dbReference type="AlphaFoldDB" id="A0A1J5TR53"/>
<feature type="transmembrane region" description="Helical" evidence="1">
    <location>
        <begin position="12"/>
        <end position="38"/>
    </location>
</feature>
<sequence length="121" mass="12643">MKAAASGQSGIGFVGMIMVAAGLIFVTILGMKLVPAYIHSAQIAQILKTIAHDPAMQGATISEIKQSYSARANINYITDITAEDLEISKGDGQLSLSASYSVKIPVAGNITLLLEFKPSSS</sequence>
<reference evidence="2" key="1">
    <citation type="submission" date="2016-10" db="EMBL/GenBank/DDBJ databases">
        <title>Sequence of Gallionella enrichment culture.</title>
        <authorList>
            <person name="Poehlein A."/>
            <person name="Muehling M."/>
            <person name="Daniel R."/>
        </authorList>
    </citation>
    <scope>NUCLEOTIDE SEQUENCE</scope>
</reference>
<evidence type="ECO:0000313" key="2">
    <source>
        <dbReference type="EMBL" id="OIR16188.1"/>
    </source>
</evidence>
<protein>
    <recommendedName>
        <fullName evidence="3">Transmembrane protein</fullName>
    </recommendedName>
</protein>
<name>A0A1J5TR53_9ZZZZ</name>
<dbReference type="EMBL" id="MLJW01000007">
    <property type="protein sequence ID" value="OIR16188.1"/>
    <property type="molecule type" value="Genomic_DNA"/>
</dbReference>
<dbReference type="Pfam" id="PF16137">
    <property type="entry name" value="DUF4845"/>
    <property type="match status" value="1"/>
</dbReference>
<evidence type="ECO:0008006" key="3">
    <source>
        <dbReference type="Google" id="ProtNLM"/>
    </source>
</evidence>
<keyword evidence="1" id="KW-0812">Transmembrane</keyword>
<proteinExistence type="predicted"/>
<organism evidence="2">
    <name type="scientific">mine drainage metagenome</name>
    <dbReference type="NCBI Taxonomy" id="410659"/>
    <lineage>
        <taxon>unclassified sequences</taxon>
        <taxon>metagenomes</taxon>
        <taxon>ecological metagenomes</taxon>
    </lineage>
</organism>
<accession>A0A1J5TR53</accession>
<dbReference type="InterPro" id="IPR032314">
    <property type="entry name" value="DUF4845"/>
</dbReference>
<gene>
    <name evidence="2" type="ORF">GALL_29080</name>
</gene>
<keyword evidence="1" id="KW-0472">Membrane</keyword>
<keyword evidence="1" id="KW-1133">Transmembrane helix</keyword>